<name>A0ABP9B8M6_9MICC</name>
<dbReference type="InterPro" id="IPR027417">
    <property type="entry name" value="P-loop_NTPase"/>
</dbReference>
<feature type="coiled-coil region" evidence="4">
    <location>
        <begin position="190"/>
        <end position="224"/>
    </location>
</feature>
<evidence type="ECO:0000313" key="7">
    <source>
        <dbReference type="Proteomes" id="UP001500187"/>
    </source>
</evidence>
<evidence type="ECO:0000256" key="4">
    <source>
        <dbReference type="SAM" id="Coils"/>
    </source>
</evidence>
<evidence type="ECO:0000259" key="5">
    <source>
        <dbReference type="Pfam" id="PF13476"/>
    </source>
</evidence>
<dbReference type="RefSeq" id="WP_345444892.1">
    <property type="nucleotide sequence ID" value="NZ_BAABKP010000001.1"/>
</dbReference>
<dbReference type="Pfam" id="PF13476">
    <property type="entry name" value="AAA_23"/>
    <property type="match status" value="1"/>
</dbReference>
<comment type="similarity">
    <text evidence="1">Belongs to the SMC family. SbcC subfamily.</text>
</comment>
<dbReference type="SUPFAM" id="SSF52540">
    <property type="entry name" value="P-loop containing nucleoside triphosphate hydrolases"/>
    <property type="match status" value="1"/>
</dbReference>
<dbReference type="InterPro" id="IPR038729">
    <property type="entry name" value="Rad50/SbcC_AAA"/>
</dbReference>
<dbReference type="Pfam" id="PF13558">
    <property type="entry name" value="SbcC_Walker_B"/>
    <property type="match status" value="1"/>
</dbReference>
<gene>
    <name evidence="6" type="ORF">GCM10023352_07690</name>
</gene>
<proteinExistence type="inferred from homology"/>
<accession>A0ABP9B8M6</accession>
<keyword evidence="7" id="KW-1185">Reference proteome</keyword>
<feature type="coiled-coil region" evidence="4">
    <location>
        <begin position="583"/>
        <end position="701"/>
    </location>
</feature>
<feature type="coiled-coil region" evidence="4">
    <location>
        <begin position="314"/>
        <end position="381"/>
    </location>
</feature>
<comment type="subunit">
    <text evidence="2">Heterodimer of SbcC and SbcD.</text>
</comment>
<evidence type="ECO:0000256" key="3">
    <source>
        <dbReference type="ARBA" id="ARBA00013368"/>
    </source>
</evidence>
<dbReference type="Gene3D" id="3.40.50.300">
    <property type="entry name" value="P-loop containing nucleotide triphosphate hydrolases"/>
    <property type="match status" value="2"/>
</dbReference>
<evidence type="ECO:0000256" key="2">
    <source>
        <dbReference type="ARBA" id="ARBA00011322"/>
    </source>
</evidence>
<dbReference type="PANTHER" id="PTHR32114">
    <property type="entry name" value="ABC TRANSPORTER ABCH.3"/>
    <property type="match status" value="1"/>
</dbReference>
<dbReference type="EMBL" id="BAABKP010000001">
    <property type="protein sequence ID" value="GAA4791865.1"/>
    <property type="molecule type" value="Genomic_DNA"/>
</dbReference>
<dbReference type="Proteomes" id="UP001500187">
    <property type="component" value="Unassembled WGS sequence"/>
</dbReference>
<keyword evidence="4" id="KW-0175">Coiled coil</keyword>
<protein>
    <recommendedName>
        <fullName evidence="3">Nuclease SbcCD subunit C</fullName>
    </recommendedName>
</protein>
<feature type="domain" description="Rad50/SbcC-type AAA" evidence="5">
    <location>
        <begin position="5"/>
        <end position="214"/>
    </location>
</feature>
<evidence type="ECO:0000313" key="6">
    <source>
        <dbReference type="EMBL" id="GAA4791865.1"/>
    </source>
</evidence>
<sequence>MRIHSLEINAYGPFPGTISLDFNELNEAGIFLLNGPTGSGKSSILDAICYALYGSTSSGRTDLKSRFAEPEAQPWVKLECSVAGKRYRIFRSPEYLRPKKRGSGLTREQASVTIEVFDAKVGNWEEDASVTRHKDAGDFMYSVIGLTAQQFNQVMLLPQGKFQQFLIAKSADREELLKKLFSTREFERIQQILDDKAKGAEAKAAEAEAAVRSLIERAQRAEKAADITTARQLLVGDTGTTLPEATSTGEQPLKPDWLELTSEGALSRTQQLRDDVAELNRAAIDLTDTAAAEIAKLRQQENSLGELERHWIQYRDLQAQEEELESQREQITEAEASLALHRRAATVLPMMTAQERTAAAVKDAQDRLETVTGRLETAIENALTGIAAVAPEYTLLTNVQNLADYDETEDQVADLNRHIENLNDFARSDRHLTSLVQERRQAETKTEGLQKALDAAHTAVTKQERELAELSARFTALEDAGAQLTAAQVQRDTAETAVILARKLEQSRSRVAAAEAAAKTTNEARRAAGIRAENLQQQRFDRAAQTLASNLEPGQPCAVCGSREHPAPATFTEEVPAISAEEVKDALAARDQAEAKAQAALLELTSAETSVAELIATGASDLSSALIQLQQAQESLTEKQRNMQRRSDLAQERAAAEADHERLKVEENSCARDVAHHHTLLNSLAERIEKDEAELEAHRQTTGFTQRATALSQVAQSLVSALSIQQETQRLKKAHIRAEEELTQVVQNSGFSSGAEAVEGHLSSERERALTMLVQTHQQKRFTLDGLLASNAMTGIAARVQQGEESPTPQALQEVIQLRQSREQARDTYLRTGVRLSAAYQELTSIVTELTTSLSHNQKLLVRALRARSLAATATAAKSSDNALRMTLTTYVLAAQLEEVAQAASEHLEQMTHGRYTLEHTDDAEGRGSKSGLGLTVRDAWHGATRHPSTLSGGETFMASLCLALGLADVVQRTNGGIEIDTLFVDEGFGSLDEETLEEVMTTLDSLREGGRVIGLISHVAEMKNRITRQVQLTTSPTGSSLKPETGAL</sequence>
<comment type="caution">
    <text evidence="6">The sequence shown here is derived from an EMBL/GenBank/DDBJ whole genome shotgun (WGS) entry which is preliminary data.</text>
</comment>
<feature type="coiled-coil region" evidence="4">
    <location>
        <begin position="405"/>
        <end position="480"/>
    </location>
</feature>
<evidence type="ECO:0000256" key="1">
    <source>
        <dbReference type="ARBA" id="ARBA00006930"/>
    </source>
</evidence>
<reference evidence="7" key="1">
    <citation type="journal article" date="2019" name="Int. J. Syst. Evol. Microbiol.">
        <title>The Global Catalogue of Microorganisms (GCM) 10K type strain sequencing project: providing services to taxonomists for standard genome sequencing and annotation.</title>
        <authorList>
            <consortium name="The Broad Institute Genomics Platform"/>
            <consortium name="The Broad Institute Genome Sequencing Center for Infectious Disease"/>
            <person name="Wu L."/>
            <person name="Ma J."/>
        </authorList>
    </citation>
    <scope>NUCLEOTIDE SEQUENCE [LARGE SCALE GENOMIC DNA]</scope>
    <source>
        <strain evidence="7">JCM 18541</strain>
    </source>
</reference>
<organism evidence="6 7">
    <name type="scientific">Rothia endophytica</name>
    <dbReference type="NCBI Taxonomy" id="1324766"/>
    <lineage>
        <taxon>Bacteria</taxon>
        <taxon>Bacillati</taxon>
        <taxon>Actinomycetota</taxon>
        <taxon>Actinomycetes</taxon>
        <taxon>Micrococcales</taxon>
        <taxon>Micrococcaceae</taxon>
        <taxon>Rothia</taxon>
    </lineage>
</organism>
<dbReference type="PANTHER" id="PTHR32114:SF2">
    <property type="entry name" value="ABC TRANSPORTER ABCH.3"/>
    <property type="match status" value="1"/>
</dbReference>